<sequence>MSMKLLEVAEGILDNAAQEYINENLSSLESVKAYGNGCDIYLSDAEAKQVFDVCKTWLCGTESGELNGTNDYYHTVKKPLLGSEATL</sequence>
<dbReference type="RefSeq" id="WP_017041259.1">
    <property type="nucleotide sequence ID" value="NZ_AJYQ02000002.1"/>
</dbReference>
<comment type="caution">
    <text evidence="1">The sequence shown here is derived from an EMBL/GenBank/DDBJ whole genome shotgun (WGS) entry which is preliminary data.</text>
</comment>
<dbReference type="EMBL" id="AJYQ02000002">
    <property type="protein sequence ID" value="OEE38265.1"/>
    <property type="molecule type" value="Genomic_DNA"/>
</dbReference>
<gene>
    <name evidence="1" type="ORF">A1QO_02490</name>
</gene>
<evidence type="ECO:0000313" key="1">
    <source>
        <dbReference type="EMBL" id="OEE38265.1"/>
    </source>
</evidence>
<dbReference type="Proteomes" id="UP000094741">
    <property type="component" value="Unassembled WGS sequence"/>
</dbReference>
<dbReference type="OrthoDB" id="7065901at2"/>
<dbReference type="AlphaFoldDB" id="A0A1E5BKI4"/>
<dbReference type="STRING" id="1187848.A1QO_02490"/>
<accession>A0A1E5BKI4</accession>
<organism evidence="1 2">
    <name type="scientific">Vibrio genomosp. F10 str. ZF-129</name>
    <dbReference type="NCBI Taxonomy" id="1187848"/>
    <lineage>
        <taxon>Bacteria</taxon>
        <taxon>Pseudomonadati</taxon>
        <taxon>Pseudomonadota</taxon>
        <taxon>Gammaproteobacteria</taxon>
        <taxon>Vibrionales</taxon>
        <taxon>Vibrionaceae</taxon>
        <taxon>Vibrio</taxon>
    </lineage>
</organism>
<protein>
    <submittedName>
        <fullName evidence="1">Uncharacterized protein</fullName>
    </submittedName>
</protein>
<name>A0A1E5BKI4_9VIBR</name>
<proteinExistence type="predicted"/>
<reference evidence="1 2" key="1">
    <citation type="journal article" date="2012" name="Science">
        <title>Ecological populations of bacteria act as socially cohesive units of antibiotic production and resistance.</title>
        <authorList>
            <person name="Cordero O.X."/>
            <person name="Wildschutte H."/>
            <person name="Kirkup B."/>
            <person name="Proehl S."/>
            <person name="Ngo L."/>
            <person name="Hussain F."/>
            <person name="Le Roux F."/>
            <person name="Mincer T."/>
            <person name="Polz M.F."/>
        </authorList>
    </citation>
    <scope>NUCLEOTIDE SEQUENCE [LARGE SCALE GENOMIC DNA]</scope>
    <source>
        <strain evidence="1 2">ZF-129</strain>
    </source>
</reference>
<evidence type="ECO:0000313" key="2">
    <source>
        <dbReference type="Proteomes" id="UP000094741"/>
    </source>
</evidence>